<keyword evidence="3" id="KW-1185">Reference proteome</keyword>
<evidence type="ECO:0000313" key="3">
    <source>
        <dbReference type="Proteomes" id="UP001066276"/>
    </source>
</evidence>
<evidence type="ECO:0000256" key="1">
    <source>
        <dbReference type="SAM" id="MobiDB-lite"/>
    </source>
</evidence>
<comment type="caution">
    <text evidence="2">The sequence shown here is derived from an EMBL/GenBank/DDBJ whole genome shotgun (WGS) entry which is preliminary data.</text>
</comment>
<feature type="region of interest" description="Disordered" evidence="1">
    <location>
        <begin position="65"/>
        <end position="90"/>
    </location>
</feature>
<gene>
    <name evidence="2" type="ORF">NDU88_003653</name>
</gene>
<organism evidence="2 3">
    <name type="scientific">Pleurodeles waltl</name>
    <name type="common">Iberian ribbed newt</name>
    <dbReference type="NCBI Taxonomy" id="8319"/>
    <lineage>
        <taxon>Eukaryota</taxon>
        <taxon>Metazoa</taxon>
        <taxon>Chordata</taxon>
        <taxon>Craniata</taxon>
        <taxon>Vertebrata</taxon>
        <taxon>Euteleostomi</taxon>
        <taxon>Amphibia</taxon>
        <taxon>Batrachia</taxon>
        <taxon>Caudata</taxon>
        <taxon>Salamandroidea</taxon>
        <taxon>Salamandridae</taxon>
        <taxon>Pleurodelinae</taxon>
        <taxon>Pleurodeles</taxon>
    </lineage>
</organism>
<sequence>MTGEDRPVLAQSSPGHILRASRGGRISLCLPRRGKPEGESRSPGNAETLELEALGPVESCVPRGGVSLCLPRRGKPEGESRSPGNAKTQELEALGPVESRIPWGARLFMPAKKRKAGRGVPFPWQR</sequence>
<protein>
    <submittedName>
        <fullName evidence="2">Uncharacterized protein</fullName>
    </submittedName>
</protein>
<proteinExistence type="predicted"/>
<dbReference type="EMBL" id="JANPWB010000011">
    <property type="protein sequence ID" value="KAJ1125219.1"/>
    <property type="molecule type" value="Genomic_DNA"/>
</dbReference>
<accession>A0AAV7PBT8</accession>
<evidence type="ECO:0000313" key="2">
    <source>
        <dbReference type="EMBL" id="KAJ1125219.1"/>
    </source>
</evidence>
<reference evidence="2" key="1">
    <citation type="journal article" date="2022" name="bioRxiv">
        <title>Sequencing and chromosome-scale assembly of the giantPleurodeles waltlgenome.</title>
        <authorList>
            <person name="Brown T."/>
            <person name="Elewa A."/>
            <person name="Iarovenko S."/>
            <person name="Subramanian E."/>
            <person name="Araus A.J."/>
            <person name="Petzold A."/>
            <person name="Susuki M."/>
            <person name="Suzuki K.-i.T."/>
            <person name="Hayashi T."/>
            <person name="Toyoda A."/>
            <person name="Oliveira C."/>
            <person name="Osipova E."/>
            <person name="Leigh N.D."/>
            <person name="Simon A."/>
            <person name="Yun M.H."/>
        </authorList>
    </citation>
    <scope>NUCLEOTIDE SEQUENCE</scope>
    <source>
        <strain evidence="2">20211129_DDA</strain>
        <tissue evidence="2">Liver</tissue>
    </source>
</reference>
<name>A0AAV7PBT8_PLEWA</name>
<dbReference type="Proteomes" id="UP001066276">
    <property type="component" value="Chromosome 7"/>
</dbReference>
<dbReference type="AlphaFoldDB" id="A0AAV7PBT8"/>
<feature type="region of interest" description="Disordered" evidence="1">
    <location>
        <begin position="1"/>
        <end position="47"/>
    </location>
</feature>